<comment type="caution">
    <text evidence="5">The sequence shown here is derived from an EMBL/GenBank/DDBJ whole genome shotgun (WGS) entry which is preliminary data.</text>
</comment>
<evidence type="ECO:0000256" key="2">
    <source>
        <dbReference type="RuleBase" id="RU003679"/>
    </source>
</evidence>
<keyword evidence="6" id="KW-1185">Reference proteome</keyword>
<evidence type="ECO:0000256" key="1">
    <source>
        <dbReference type="ARBA" id="ARBA00009809"/>
    </source>
</evidence>
<dbReference type="Proteomes" id="UP000581206">
    <property type="component" value="Unassembled WGS sequence"/>
</dbReference>
<dbReference type="Gene3D" id="3.20.20.80">
    <property type="entry name" value="Glycosidases"/>
    <property type="match status" value="1"/>
</dbReference>
<dbReference type="InterPro" id="IPR017853">
    <property type="entry name" value="GH"/>
</dbReference>
<organism evidence="5 6">
    <name type="scientific">Cellulomonas denverensis</name>
    <dbReference type="NCBI Taxonomy" id="264297"/>
    <lineage>
        <taxon>Bacteria</taxon>
        <taxon>Bacillati</taxon>
        <taxon>Actinomycetota</taxon>
        <taxon>Actinomycetes</taxon>
        <taxon>Micrococcales</taxon>
        <taxon>Cellulomonadaceae</taxon>
        <taxon>Cellulomonas</taxon>
    </lineage>
</organism>
<dbReference type="Pfam" id="PF22369">
    <property type="entry name" value="GLMA_2nd"/>
    <property type="match status" value="1"/>
</dbReference>
<name>A0A7X6KXJ4_9CELL</name>
<accession>A0A7X6KXJ4</accession>
<evidence type="ECO:0000259" key="4">
    <source>
        <dbReference type="Pfam" id="PF22369"/>
    </source>
</evidence>
<evidence type="ECO:0000313" key="5">
    <source>
        <dbReference type="EMBL" id="NKY24002.1"/>
    </source>
</evidence>
<dbReference type="InterPro" id="IPR054746">
    <property type="entry name" value="GLMA-like_second"/>
</dbReference>
<gene>
    <name evidence="5" type="ORF">HGA03_15130</name>
</gene>
<dbReference type="AlphaFoldDB" id="A0A7X6KXJ4"/>
<feature type="domain" description="GLMA-like second" evidence="4">
    <location>
        <begin position="521"/>
        <end position="590"/>
    </location>
</feature>
<dbReference type="InterPro" id="IPR001944">
    <property type="entry name" value="Glycoside_Hdrlase_35"/>
</dbReference>
<dbReference type="Pfam" id="PF01301">
    <property type="entry name" value="Glyco_hydro_35"/>
    <property type="match status" value="1"/>
</dbReference>
<protein>
    <submittedName>
        <fullName evidence="5">Beta-galactosidase</fullName>
    </submittedName>
</protein>
<dbReference type="PANTHER" id="PTHR23421">
    <property type="entry name" value="BETA-GALACTOSIDASE RELATED"/>
    <property type="match status" value="1"/>
</dbReference>
<dbReference type="SUPFAM" id="SSF51445">
    <property type="entry name" value="(Trans)glycosidases"/>
    <property type="match status" value="1"/>
</dbReference>
<dbReference type="EMBL" id="JAAXOX010000011">
    <property type="protein sequence ID" value="NKY24002.1"/>
    <property type="molecule type" value="Genomic_DNA"/>
</dbReference>
<evidence type="ECO:0000259" key="3">
    <source>
        <dbReference type="Pfam" id="PF01301"/>
    </source>
</evidence>
<comment type="similarity">
    <text evidence="1 2">Belongs to the glycosyl hydrolase 35 family.</text>
</comment>
<dbReference type="GO" id="GO:0005975">
    <property type="term" value="P:carbohydrate metabolic process"/>
    <property type="evidence" value="ECO:0007669"/>
    <property type="project" value="InterPro"/>
</dbReference>
<sequence>MKGRAVPHSSGAQRPVTISDHRLALHGEPTALYGGAVHYWRLDRDRWEPILDSVAAMGFTMISIYIPWEVHEISRGQFDFGQINPSNDIDAFLTLCERKGFSVVVRPGPQINSELTWFGYPKRILANERLHARSARGSKVILTQVPKPIPALNYASEEFFEETALWYDAICAILAKHAYPHGGIVAAQVDNEMAYFFNVNAYAADFSEESIAGYRQFVLDKYGDLATVAAVYGRAYTDPAQLDPPRRFAGTERQDIPWYTDWAEYRERYLVTSMDRLGGMMRERGLGGIALFHNYPHPLGPGGAASGFTTPFNLMGLEEKLDFVGFDIYARKELYSHVKTVVSYVVGSSRYPYIPEFIAGVWPWYLNPGDLSDEEFVTKAALMHGIKGFSRYMLVERDRWLDSPIRRDGRERADKVEMFGHVNALLSENGLDRYSREADALLLANRDYDRLEAAAVLVSFPGDFLETPSGFSEYAGPLTVSEEPLGFDQPVQLAKGTWFTAFSQAMAGSGLGYLLSDTALAPDRWAGRKLVVVTTLDYLDAGLQQSLLRHAEAGNTVVMGPKAPALDQTMRPCTILADALAAGTETDGVRRATVGTGRLVLVRDLDRVPEVVAAEGRDAGVTAWTANDPALDVAIHGTPEDPAAKVVYVANPTDREIAATVRPGTVTGTVTELWSGRTVPVEDGAITDTLPPYSIHVYRCTVTA</sequence>
<evidence type="ECO:0000313" key="6">
    <source>
        <dbReference type="Proteomes" id="UP000581206"/>
    </source>
</evidence>
<dbReference type="InterPro" id="IPR031330">
    <property type="entry name" value="Gly_Hdrlase_35_cat"/>
</dbReference>
<dbReference type="GO" id="GO:0004553">
    <property type="term" value="F:hydrolase activity, hydrolyzing O-glycosyl compounds"/>
    <property type="evidence" value="ECO:0007669"/>
    <property type="project" value="InterPro"/>
</dbReference>
<proteinExistence type="inferred from homology"/>
<feature type="domain" description="Glycoside hydrolase 35 catalytic" evidence="3">
    <location>
        <begin position="23"/>
        <end position="135"/>
    </location>
</feature>
<reference evidence="5 6" key="1">
    <citation type="submission" date="2020-04" db="EMBL/GenBank/DDBJ databases">
        <title>MicrobeNet Type strains.</title>
        <authorList>
            <person name="Nicholson A.C."/>
        </authorList>
    </citation>
    <scope>NUCLEOTIDE SEQUENCE [LARGE SCALE GENOMIC DNA]</scope>
    <source>
        <strain evidence="5 6">ATCC BAA-788</strain>
    </source>
</reference>